<evidence type="ECO:0000256" key="1">
    <source>
        <dbReference type="SAM" id="MobiDB-lite"/>
    </source>
</evidence>
<sequence length="115" mass="12335">MVARDPIVSPLQASVHSRLAELTASANGEAGAAHREVALLVEALRAVLADHPLDPRGYCSVCHGRRRGLSFRRRRKLPCRAYLAAQLALGDGAGEPAPAAARHRRRAGSALHYAR</sequence>
<dbReference type="AlphaFoldDB" id="A0A2T0M342"/>
<organism evidence="2 3">
    <name type="scientific">Prauserella shujinwangii</name>
    <dbReference type="NCBI Taxonomy" id="1453103"/>
    <lineage>
        <taxon>Bacteria</taxon>
        <taxon>Bacillati</taxon>
        <taxon>Actinomycetota</taxon>
        <taxon>Actinomycetes</taxon>
        <taxon>Pseudonocardiales</taxon>
        <taxon>Pseudonocardiaceae</taxon>
        <taxon>Prauserella</taxon>
    </lineage>
</organism>
<dbReference type="EMBL" id="PVNH01000001">
    <property type="protein sequence ID" value="PRX51164.1"/>
    <property type="molecule type" value="Genomic_DNA"/>
</dbReference>
<dbReference type="Proteomes" id="UP000238362">
    <property type="component" value="Unassembled WGS sequence"/>
</dbReference>
<dbReference type="RefSeq" id="WP_106176669.1">
    <property type="nucleotide sequence ID" value="NZ_PVNH01000001.1"/>
</dbReference>
<dbReference type="OrthoDB" id="3693568at2"/>
<reference evidence="2 3" key="1">
    <citation type="submission" date="2018-03" db="EMBL/GenBank/DDBJ databases">
        <title>Genomic Encyclopedia of Type Strains, Phase III (KMG-III): the genomes of soil and plant-associated and newly described type strains.</title>
        <authorList>
            <person name="Whitman W."/>
        </authorList>
    </citation>
    <scope>NUCLEOTIDE SEQUENCE [LARGE SCALE GENOMIC DNA]</scope>
    <source>
        <strain evidence="2 3">CGMCC 4.7125</strain>
    </source>
</reference>
<evidence type="ECO:0000313" key="3">
    <source>
        <dbReference type="Proteomes" id="UP000238362"/>
    </source>
</evidence>
<name>A0A2T0M342_9PSEU</name>
<feature type="region of interest" description="Disordered" evidence="1">
    <location>
        <begin position="92"/>
        <end position="115"/>
    </location>
</feature>
<protein>
    <submittedName>
        <fullName evidence="2">Uncharacterized protein</fullName>
    </submittedName>
</protein>
<proteinExistence type="predicted"/>
<accession>A0A2T0M342</accession>
<evidence type="ECO:0000313" key="2">
    <source>
        <dbReference type="EMBL" id="PRX51164.1"/>
    </source>
</evidence>
<gene>
    <name evidence="2" type="ORF">B0I33_101317</name>
</gene>
<keyword evidence="3" id="KW-1185">Reference proteome</keyword>
<comment type="caution">
    <text evidence="2">The sequence shown here is derived from an EMBL/GenBank/DDBJ whole genome shotgun (WGS) entry which is preliminary data.</text>
</comment>